<evidence type="ECO:0000313" key="2">
    <source>
        <dbReference type="EMBL" id="STX50378.1"/>
    </source>
</evidence>
<proteinExistence type="predicted"/>
<accession>A0A378JI77</accession>
<dbReference type="RefSeq" id="WP_115330101.1">
    <property type="nucleotide sequence ID" value="NZ_CAAAHP010000004.1"/>
</dbReference>
<keyword evidence="1" id="KW-0732">Signal</keyword>
<gene>
    <name evidence="2" type="primary">mreB_1</name>
    <name evidence="2" type="ORF">NCTC13316_00459</name>
</gene>
<dbReference type="Proteomes" id="UP000254794">
    <property type="component" value="Unassembled WGS sequence"/>
</dbReference>
<organism evidence="2 3">
    <name type="scientific">Legionella busanensis</name>
    <dbReference type="NCBI Taxonomy" id="190655"/>
    <lineage>
        <taxon>Bacteria</taxon>
        <taxon>Pseudomonadati</taxon>
        <taxon>Pseudomonadota</taxon>
        <taxon>Gammaproteobacteria</taxon>
        <taxon>Legionellales</taxon>
        <taxon>Legionellaceae</taxon>
        <taxon>Legionella</taxon>
    </lineage>
</organism>
<name>A0A378JI77_9GAMM</name>
<evidence type="ECO:0000256" key="1">
    <source>
        <dbReference type="SAM" id="SignalP"/>
    </source>
</evidence>
<dbReference type="OrthoDB" id="8565154at2"/>
<dbReference type="EMBL" id="UGOD01000001">
    <property type="protein sequence ID" value="STX50378.1"/>
    <property type="molecule type" value="Genomic_DNA"/>
</dbReference>
<evidence type="ECO:0000313" key="3">
    <source>
        <dbReference type="Proteomes" id="UP000254794"/>
    </source>
</evidence>
<reference evidence="2 3" key="1">
    <citation type="submission" date="2018-06" db="EMBL/GenBank/DDBJ databases">
        <authorList>
            <consortium name="Pathogen Informatics"/>
            <person name="Doyle S."/>
        </authorList>
    </citation>
    <scope>NUCLEOTIDE SEQUENCE [LARGE SCALE GENOMIC DNA]</scope>
    <source>
        <strain evidence="2 3">NCTC13316</strain>
    </source>
</reference>
<feature type="signal peptide" evidence="1">
    <location>
        <begin position="1"/>
        <end position="20"/>
    </location>
</feature>
<feature type="chain" id="PRO_5016714982" evidence="1">
    <location>
        <begin position="21"/>
        <end position="519"/>
    </location>
</feature>
<sequence length="519" mass="59076">MFLRVVILLACLNNTVFCWSACTFKDSSNNTAPTTHDALRLIIEQSQDCPTDVFALRALLKNKQLTLHTTLVANRGFHNPSLGSFSLFEIVTGHVKGFPIIESGEFFFGHFTDIDEQNRLIANQAPTKGALMIEAIAWDYQKRLFNFYELRGDGEKGQWFYRGNSLDIFADNKKLHLQSDPLHPQFGQRLRCSGCHGQGGPIMKEIYNPYNDWWTQNRPLDFGGRKPDDNLSAILVNLVSAEKLAEHVKIGINKLTQNFSYDHLTWQEQLRPLFCPVEINFISDNLPNDLGQATITISGDFFIDARLLPAIKNNSIIISRNYYQAALTKAMNHFPETNQLDADHAWLTPIKSLSDQLTIQKLVDRGLITEKFVADILAIDITNPVFSNKRCALLSYIPKTYSSNWLNIFINNLNHSKNQTAKELLTNIMDITHTKEFYQKNAERIINQCQKKLNKQHNVEKLYALLAQRRIEIKASEISANPLGQILEPGFRIIFPENNLASLPGQLMLDEDCNISALY</sequence>
<keyword evidence="3" id="KW-1185">Reference proteome</keyword>
<dbReference type="AlphaFoldDB" id="A0A378JI77"/>
<protein>
    <submittedName>
        <fullName evidence="2">Rod shape-determining protein MreB</fullName>
    </submittedName>
</protein>